<organism evidence="2">
    <name type="scientific">Guillardia theta (strain CCMP2712)</name>
    <name type="common">Cryptophyte</name>
    <dbReference type="NCBI Taxonomy" id="905079"/>
    <lineage>
        <taxon>Eukaryota</taxon>
        <taxon>Cryptophyceae</taxon>
        <taxon>Pyrenomonadales</taxon>
        <taxon>Geminigeraceae</taxon>
        <taxon>Guillardia</taxon>
    </lineage>
</organism>
<dbReference type="KEGG" id="gtt:GUITHDRAFT_114444"/>
<dbReference type="HOGENOM" id="CLU_2676310_0_0_1"/>
<accession>L1IT88</accession>
<dbReference type="EMBL" id="JH993039">
    <property type="protein sequence ID" value="EKX39481.1"/>
    <property type="molecule type" value="Genomic_DNA"/>
</dbReference>
<keyword evidence="4" id="KW-1185">Reference proteome</keyword>
<evidence type="ECO:0000313" key="4">
    <source>
        <dbReference type="Proteomes" id="UP000011087"/>
    </source>
</evidence>
<dbReference type="Pfam" id="PF07534">
    <property type="entry name" value="TLD"/>
    <property type="match status" value="1"/>
</dbReference>
<dbReference type="OrthoDB" id="10001977at2759"/>
<gene>
    <name evidence="2" type="ORF">GUITHDRAFT_114444</name>
</gene>
<proteinExistence type="predicted"/>
<dbReference type="RefSeq" id="XP_005826461.1">
    <property type="nucleotide sequence ID" value="XM_005826404.1"/>
</dbReference>
<dbReference type="EnsemblProtists" id="EKX39481">
    <property type="protein sequence ID" value="EKX39481"/>
    <property type="gene ID" value="GUITHDRAFT_114444"/>
</dbReference>
<dbReference type="PaxDb" id="55529-EKX39481"/>
<protein>
    <recommendedName>
        <fullName evidence="1">TLDc domain-containing protein</fullName>
    </recommendedName>
</protein>
<evidence type="ECO:0000313" key="2">
    <source>
        <dbReference type="EMBL" id="EKX39481.1"/>
    </source>
</evidence>
<reference evidence="2 4" key="1">
    <citation type="journal article" date="2012" name="Nature">
        <title>Algal genomes reveal evolutionary mosaicism and the fate of nucleomorphs.</title>
        <authorList>
            <consortium name="DOE Joint Genome Institute"/>
            <person name="Curtis B.A."/>
            <person name="Tanifuji G."/>
            <person name="Burki F."/>
            <person name="Gruber A."/>
            <person name="Irimia M."/>
            <person name="Maruyama S."/>
            <person name="Arias M.C."/>
            <person name="Ball S.G."/>
            <person name="Gile G.H."/>
            <person name="Hirakawa Y."/>
            <person name="Hopkins J.F."/>
            <person name="Kuo A."/>
            <person name="Rensing S.A."/>
            <person name="Schmutz J."/>
            <person name="Symeonidi A."/>
            <person name="Elias M."/>
            <person name="Eveleigh R.J."/>
            <person name="Herman E.K."/>
            <person name="Klute M.J."/>
            <person name="Nakayama T."/>
            <person name="Obornik M."/>
            <person name="Reyes-Prieto A."/>
            <person name="Armbrust E.V."/>
            <person name="Aves S.J."/>
            <person name="Beiko R.G."/>
            <person name="Coutinho P."/>
            <person name="Dacks J.B."/>
            <person name="Durnford D.G."/>
            <person name="Fast N.M."/>
            <person name="Green B.R."/>
            <person name="Grisdale C.J."/>
            <person name="Hempel F."/>
            <person name="Henrissat B."/>
            <person name="Hoppner M.P."/>
            <person name="Ishida K."/>
            <person name="Kim E."/>
            <person name="Koreny L."/>
            <person name="Kroth P.G."/>
            <person name="Liu Y."/>
            <person name="Malik S.B."/>
            <person name="Maier U.G."/>
            <person name="McRose D."/>
            <person name="Mock T."/>
            <person name="Neilson J.A."/>
            <person name="Onodera N.T."/>
            <person name="Poole A.M."/>
            <person name="Pritham E.J."/>
            <person name="Richards T.A."/>
            <person name="Rocap G."/>
            <person name="Roy S.W."/>
            <person name="Sarai C."/>
            <person name="Schaack S."/>
            <person name="Shirato S."/>
            <person name="Slamovits C.H."/>
            <person name="Spencer D.F."/>
            <person name="Suzuki S."/>
            <person name="Worden A.Z."/>
            <person name="Zauner S."/>
            <person name="Barry K."/>
            <person name="Bell C."/>
            <person name="Bharti A.K."/>
            <person name="Crow J.A."/>
            <person name="Grimwood J."/>
            <person name="Kramer R."/>
            <person name="Lindquist E."/>
            <person name="Lucas S."/>
            <person name="Salamov A."/>
            <person name="McFadden G.I."/>
            <person name="Lane C.E."/>
            <person name="Keeling P.J."/>
            <person name="Gray M.W."/>
            <person name="Grigoriev I.V."/>
            <person name="Archibald J.M."/>
        </authorList>
    </citation>
    <scope>NUCLEOTIDE SEQUENCE</scope>
    <source>
        <strain evidence="2 4">CCMP2712</strain>
    </source>
</reference>
<sequence>MSDKVTVTARMEMEGKGVRALEEWIGHAIDRVHGRVNDESLLYAASRDGFSNQTFHAKCDGKSPTVVIVQLYDGR</sequence>
<feature type="domain" description="TLDc" evidence="1">
    <location>
        <begin position="36"/>
        <end position="70"/>
    </location>
</feature>
<dbReference type="GeneID" id="17296212"/>
<name>L1IT88_GUITC</name>
<reference evidence="3" key="3">
    <citation type="submission" date="2016-03" db="UniProtKB">
        <authorList>
            <consortium name="EnsemblProtists"/>
        </authorList>
    </citation>
    <scope>IDENTIFICATION</scope>
</reference>
<evidence type="ECO:0000259" key="1">
    <source>
        <dbReference type="Pfam" id="PF07534"/>
    </source>
</evidence>
<evidence type="ECO:0000313" key="3">
    <source>
        <dbReference type="EnsemblProtists" id="EKX39481"/>
    </source>
</evidence>
<dbReference type="InterPro" id="IPR006571">
    <property type="entry name" value="TLDc_dom"/>
</dbReference>
<dbReference type="AlphaFoldDB" id="L1IT88"/>
<dbReference type="Proteomes" id="UP000011087">
    <property type="component" value="Unassembled WGS sequence"/>
</dbReference>
<reference evidence="4" key="2">
    <citation type="submission" date="2012-11" db="EMBL/GenBank/DDBJ databases">
        <authorList>
            <person name="Kuo A."/>
            <person name="Curtis B.A."/>
            <person name="Tanifuji G."/>
            <person name="Burki F."/>
            <person name="Gruber A."/>
            <person name="Irimia M."/>
            <person name="Maruyama S."/>
            <person name="Arias M.C."/>
            <person name="Ball S.G."/>
            <person name="Gile G.H."/>
            <person name="Hirakawa Y."/>
            <person name="Hopkins J.F."/>
            <person name="Rensing S.A."/>
            <person name="Schmutz J."/>
            <person name="Symeonidi A."/>
            <person name="Elias M."/>
            <person name="Eveleigh R.J."/>
            <person name="Herman E.K."/>
            <person name="Klute M.J."/>
            <person name="Nakayama T."/>
            <person name="Obornik M."/>
            <person name="Reyes-Prieto A."/>
            <person name="Armbrust E.V."/>
            <person name="Aves S.J."/>
            <person name="Beiko R.G."/>
            <person name="Coutinho P."/>
            <person name="Dacks J.B."/>
            <person name="Durnford D.G."/>
            <person name="Fast N.M."/>
            <person name="Green B.R."/>
            <person name="Grisdale C."/>
            <person name="Hempe F."/>
            <person name="Henrissat B."/>
            <person name="Hoppner M.P."/>
            <person name="Ishida K.-I."/>
            <person name="Kim E."/>
            <person name="Koreny L."/>
            <person name="Kroth P.G."/>
            <person name="Liu Y."/>
            <person name="Malik S.-B."/>
            <person name="Maier U.G."/>
            <person name="McRose D."/>
            <person name="Mock T."/>
            <person name="Neilson J.A."/>
            <person name="Onodera N.T."/>
            <person name="Poole A.M."/>
            <person name="Pritham E.J."/>
            <person name="Richards T.A."/>
            <person name="Rocap G."/>
            <person name="Roy S.W."/>
            <person name="Sarai C."/>
            <person name="Schaack S."/>
            <person name="Shirato S."/>
            <person name="Slamovits C.H."/>
            <person name="Spencer D.F."/>
            <person name="Suzuki S."/>
            <person name="Worden A.Z."/>
            <person name="Zauner S."/>
            <person name="Barry K."/>
            <person name="Bell C."/>
            <person name="Bharti A.K."/>
            <person name="Crow J.A."/>
            <person name="Grimwood J."/>
            <person name="Kramer R."/>
            <person name="Lindquist E."/>
            <person name="Lucas S."/>
            <person name="Salamov A."/>
            <person name="McFadden G.I."/>
            <person name="Lane C.E."/>
            <person name="Keeling P.J."/>
            <person name="Gray M.W."/>
            <person name="Grigoriev I.V."/>
            <person name="Archibald J.M."/>
        </authorList>
    </citation>
    <scope>NUCLEOTIDE SEQUENCE</scope>
    <source>
        <strain evidence="4">CCMP2712</strain>
    </source>
</reference>